<dbReference type="Gene3D" id="2.40.10.500">
    <property type="match status" value="1"/>
</dbReference>
<keyword evidence="3" id="KW-0732">Signal</keyword>
<organism evidence="5">
    <name type="scientific">Candidatus Thiothrix putei</name>
    <dbReference type="NCBI Taxonomy" id="3080811"/>
    <lineage>
        <taxon>Bacteria</taxon>
        <taxon>Pseudomonadati</taxon>
        <taxon>Pseudomonadota</taxon>
        <taxon>Gammaproteobacteria</taxon>
        <taxon>Thiotrichales</taxon>
        <taxon>Thiotrichaceae</taxon>
        <taxon>Thiothrix</taxon>
    </lineage>
</organism>
<dbReference type="Gene3D" id="2.120.10.30">
    <property type="entry name" value="TolB, C-terminal domain"/>
    <property type="match status" value="2"/>
</dbReference>
<keyword evidence="1" id="KW-0677">Repeat</keyword>
<dbReference type="AlphaFoldDB" id="A0AA95HFP6"/>
<dbReference type="Proteomes" id="UP001301326">
    <property type="component" value="Chromosome"/>
</dbReference>
<feature type="domain" description="Fibronectin type-III" evidence="4">
    <location>
        <begin position="458"/>
        <end position="563"/>
    </location>
</feature>
<feature type="domain" description="Fibronectin type-III" evidence="4">
    <location>
        <begin position="685"/>
        <end position="778"/>
    </location>
</feature>
<gene>
    <name evidence="5" type="ORF">QJT81_10690</name>
</gene>
<feature type="signal peptide" evidence="3">
    <location>
        <begin position="1"/>
        <end position="29"/>
    </location>
</feature>
<dbReference type="InterPro" id="IPR013783">
    <property type="entry name" value="Ig-like_fold"/>
</dbReference>
<dbReference type="KEGG" id="tput:QJT81_10690"/>
<dbReference type="InterPro" id="IPR003961">
    <property type="entry name" value="FN3_dom"/>
</dbReference>
<evidence type="ECO:0000313" key="5">
    <source>
        <dbReference type="EMBL" id="WGZ96397.1"/>
    </source>
</evidence>
<evidence type="ECO:0000256" key="3">
    <source>
        <dbReference type="SAM" id="SignalP"/>
    </source>
</evidence>
<dbReference type="PANTHER" id="PTHR24104:SF25">
    <property type="entry name" value="PROTEIN LIN-41"/>
    <property type="match status" value="1"/>
</dbReference>
<sequence>MNIASTHPKLYWLGLLLLTLTIFTPAANAEDPPSLVRNWGNGTPSNGDGNLQQPADVAVDSAGNVYVADKGNTRIQKFSKTGTFIKKWSTSPAPLRPTGIAIDENVVYVVEGPATPSSNGANSSKVQKFTLEGELLNPNALPPDVSPNHTTSQWGSSTLYNGADGQLFSPVGIEVAENFVFVVDDYNGKIQVFNKYTGQFLAKGDIGYYGIRANGIAVDANPSDGSQATVYTSINNIPGSGIWKYTFNEITTTTPPTYNLALMNAPFHPTVSPRGLTVDKDHNLYATLSAGSGNKITKMDGSSTIISSWGANGNGDGQLSSGESMGILTTDNGEVYVADEGNHRIQVFAYPILAAPTNLTATPTGNQVDLAWTDNSDNETGFSIERCAGNTYTCFGEAAPPFTEIHTTAPTPDVSTYSDSGLSPGTYTYRVRAVKDTVYSEYSAPAEATVAAAPALPAPTNLIATEIGSSKVAVTWQDNSTDEVGFELMRCTAQENCSAPALVSVSRRTGSGSTILYQNTNTATLPIAPNTTYYYKVRAYKGTTSNRLYSDYSSSANATTLPLPNAPVLIPPSTEPTSMLTSAALSGSKVILRWTDNSQDETLFRIYREECQGEVCGSNGSTFTAPANKTELLNGITPPKPDTVFNYRVSAERSLEKTVNGIKIKAVDSNFSSTVTLRTPALPTAPSNLVAQALSSTKLRFNWTDNSSDETGFRIERCTNAECSTFTLAGTTLSGITTKTISVSSPGTYRFRVRAYRDVSVIFNGKTSKITELSEPSGIVDVTTLAPPVLTATKSGNNVTLNWTYGRTDVPFFIERCTVSSTPFGDTCEAYSLVAAPVSGNTFTHAIPPTTVRYYYRVRPIGADFSTFDSSVPVPVS</sequence>
<dbReference type="PROSITE" id="PS51125">
    <property type="entry name" value="NHL"/>
    <property type="match status" value="2"/>
</dbReference>
<dbReference type="PANTHER" id="PTHR24104">
    <property type="entry name" value="E3 UBIQUITIN-PROTEIN LIGASE NHLRC1-RELATED"/>
    <property type="match status" value="1"/>
</dbReference>
<dbReference type="PROSITE" id="PS50853">
    <property type="entry name" value="FN3"/>
    <property type="match status" value="2"/>
</dbReference>
<name>A0AA95HFP6_9GAMM</name>
<accession>A0AA95HFP6</accession>
<dbReference type="InterPro" id="IPR001258">
    <property type="entry name" value="NHL_repeat"/>
</dbReference>
<reference evidence="5" key="2">
    <citation type="submission" date="2023-04" db="EMBL/GenBank/DDBJ databases">
        <authorList>
            <person name="Beletskiy A.V."/>
            <person name="Mardanov A.V."/>
            <person name="Ravin N.V."/>
        </authorList>
    </citation>
    <scope>NUCLEOTIDE SEQUENCE</scope>
    <source>
        <strain evidence="5">GKL-02</strain>
    </source>
</reference>
<dbReference type="Gene3D" id="2.60.40.10">
    <property type="entry name" value="Immunoglobulins"/>
    <property type="match status" value="4"/>
</dbReference>
<dbReference type="EMBL" id="CP124756">
    <property type="protein sequence ID" value="WGZ96397.1"/>
    <property type="molecule type" value="Genomic_DNA"/>
</dbReference>
<dbReference type="GO" id="GO:0008270">
    <property type="term" value="F:zinc ion binding"/>
    <property type="evidence" value="ECO:0007669"/>
    <property type="project" value="UniProtKB-KW"/>
</dbReference>
<evidence type="ECO:0000256" key="1">
    <source>
        <dbReference type="ARBA" id="ARBA00022737"/>
    </source>
</evidence>
<feature type="repeat" description="NHL" evidence="2">
    <location>
        <begin position="326"/>
        <end position="351"/>
    </location>
</feature>
<dbReference type="InterPro" id="IPR050952">
    <property type="entry name" value="TRIM-NHL_E3_ligases"/>
</dbReference>
<proteinExistence type="predicted"/>
<protein>
    <recommendedName>
        <fullName evidence="4">Fibronectin type-III domain-containing protein</fullName>
    </recommendedName>
</protein>
<feature type="chain" id="PRO_5041721516" description="Fibronectin type-III domain-containing protein" evidence="3">
    <location>
        <begin position="30"/>
        <end position="877"/>
    </location>
</feature>
<dbReference type="Pfam" id="PF01436">
    <property type="entry name" value="NHL"/>
    <property type="match status" value="2"/>
</dbReference>
<evidence type="ECO:0000259" key="4">
    <source>
        <dbReference type="PROSITE" id="PS50853"/>
    </source>
</evidence>
<dbReference type="CDD" id="cd00063">
    <property type="entry name" value="FN3"/>
    <property type="match status" value="2"/>
</dbReference>
<dbReference type="InterPro" id="IPR036116">
    <property type="entry name" value="FN3_sf"/>
</dbReference>
<reference evidence="5" key="1">
    <citation type="journal article" date="2023" name="Int. J. Mol. Sci.">
        <title>Metagenomics Revealed a New Genus 'Candidatus Thiocaldithrix dubininis' gen. nov., sp. nov. and a New Species 'Candidatus Thiothrix putei' sp. nov. in the Family Thiotrichaceae, Some Members of Which Have Traits of Both Na+- and H+-Motive Energetics.</title>
        <authorList>
            <person name="Ravin N.V."/>
            <person name="Muntyan M.S."/>
            <person name="Smolyakov D.D."/>
            <person name="Rudenko T.S."/>
            <person name="Beletsky A.V."/>
            <person name="Mardanov A.V."/>
            <person name="Grabovich M.Y."/>
        </authorList>
    </citation>
    <scope>NUCLEOTIDE SEQUENCE</scope>
    <source>
        <strain evidence="5">GKL-02</strain>
    </source>
</reference>
<dbReference type="SUPFAM" id="SSF49265">
    <property type="entry name" value="Fibronectin type III"/>
    <property type="match status" value="2"/>
</dbReference>
<dbReference type="SMART" id="SM00060">
    <property type="entry name" value="FN3"/>
    <property type="match status" value="3"/>
</dbReference>
<feature type="repeat" description="NHL" evidence="2">
    <location>
        <begin position="42"/>
        <end position="81"/>
    </location>
</feature>
<dbReference type="SUPFAM" id="SSF63829">
    <property type="entry name" value="Calcium-dependent phosphotriesterase"/>
    <property type="match status" value="1"/>
</dbReference>
<dbReference type="InterPro" id="IPR011042">
    <property type="entry name" value="6-blade_b-propeller_TolB-like"/>
</dbReference>
<evidence type="ECO:0000256" key="2">
    <source>
        <dbReference type="PROSITE-ProRule" id="PRU00504"/>
    </source>
</evidence>